<dbReference type="GO" id="GO:0008270">
    <property type="term" value="F:zinc ion binding"/>
    <property type="evidence" value="ECO:0007669"/>
    <property type="project" value="UniProtKB-KW"/>
</dbReference>
<dbReference type="PANTHER" id="PTHR23226:SF85">
    <property type="entry name" value="ZINC FINGER PROTEIN 397"/>
    <property type="match status" value="1"/>
</dbReference>
<dbReference type="Gene3D" id="3.30.160.60">
    <property type="entry name" value="Classic Zinc Finger"/>
    <property type="match status" value="2"/>
</dbReference>
<feature type="domain" description="C2H2-type" evidence="6">
    <location>
        <begin position="96"/>
        <end position="120"/>
    </location>
</feature>
<keyword evidence="2" id="KW-0677">Repeat</keyword>
<dbReference type="InterPro" id="IPR013087">
    <property type="entry name" value="Znf_C2H2_type"/>
</dbReference>
<dbReference type="Pfam" id="PF00096">
    <property type="entry name" value="zf-C2H2"/>
    <property type="match status" value="1"/>
</dbReference>
<proteinExistence type="predicted"/>
<evidence type="ECO:0000256" key="2">
    <source>
        <dbReference type="ARBA" id="ARBA00022737"/>
    </source>
</evidence>
<comment type="caution">
    <text evidence="7">The sequence shown here is derived from an EMBL/GenBank/DDBJ whole genome shotgun (WGS) entry which is preliminary data.</text>
</comment>
<keyword evidence="1" id="KW-0479">Metal-binding</keyword>
<evidence type="ECO:0000259" key="6">
    <source>
        <dbReference type="PROSITE" id="PS50157"/>
    </source>
</evidence>
<keyword evidence="8" id="KW-1185">Reference proteome</keyword>
<feature type="non-terminal residue" evidence="7">
    <location>
        <position position="120"/>
    </location>
</feature>
<evidence type="ECO:0000313" key="7">
    <source>
        <dbReference type="EMBL" id="CAL4082421.1"/>
    </source>
</evidence>
<dbReference type="GO" id="GO:0000978">
    <property type="term" value="F:RNA polymerase II cis-regulatory region sequence-specific DNA binding"/>
    <property type="evidence" value="ECO:0007669"/>
    <property type="project" value="TreeGrafter"/>
</dbReference>
<keyword evidence="3 5" id="KW-0863">Zinc-finger</keyword>
<feature type="non-terminal residue" evidence="7">
    <location>
        <position position="1"/>
    </location>
</feature>
<name>A0AAV2QH28_MEGNR</name>
<dbReference type="GO" id="GO:0000981">
    <property type="term" value="F:DNA-binding transcription factor activity, RNA polymerase II-specific"/>
    <property type="evidence" value="ECO:0007669"/>
    <property type="project" value="TreeGrafter"/>
</dbReference>
<keyword evidence="4" id="KW-0862">Zinc</keyword>
<protein>
    <recommendedName>
        <fullName evidence="6">C2H2-type domain-containing protein</fullName>
    </recommendedName>
</protein>
<dbReference type="SUPFAM" id="SSF57667">
    <property type="entry name" value="beta-beta-alpha zinc fingers"/>
    <property type="match status" value="1"/>
</dbReference>
<dbReference type="InterPro" id="IPR036236">
    <property type="entry name" value="Znf_C2H2_sf"/>
</dbReference>
<dbReference type="PANTHER" id="PTHR23226">
    <property type="entry name" value="ZINC FINGER AND SCAN DOMAIN-CONTAINING"/>
    <property type="match status" value="1"/>
</dbReference>
<dbReference type="PROSITE" id="PS00028">
    <property type="entry name" value="ZINC_FINGER_C2H2_1"/>
    <property type="match status" value="1"/>
</dbReference>
<organism evidence="7 8">
    <name type="scientific">Meganyctiphanes norvegica</name>
    <name type="common">Northern krill</name>
    <name type="synonym">Thysanopoda norvegica</name>
    <dbReference type="NCBI Taxonomy" id="48144"/>
    <lineage>
        <taxon>Eukaryota</taxon>
        <taxon>Metazoa</taxon>
        <taxon>Ecdysozoa</taxon>
        <taxon>Arthropoda</taxon>
        <taxon>Crustacea</taxon>
        <taxon>Multicrustacea</taxon>
        <taxon>Malacostraca</taxon>
        <taxon>Eumalacostraca</taxon>
        <taxon>Eucarida</taxon>
        <taxon>Euphausiacea</taxon>
        <taxon>Euphausiidae</taxon>
        <taxon>Meganyctiphanes</taxon>
    </lineage>
</organism>
<dbReference type="PROSITE" id="PS50157">
    <property type="entry name" value="ZINC_FINGER_C2H2_2"/>
    <property type="match status" value="2"/>
</dbReference>
<evidence type="ECO:0000256" key="1">
    <source>
        <dbReference type="ARBA" id="ARBA00022723"/>
    </source>
</evidence>
<accession>A0AAV2QH28</accession>
<dbReference type="EMBL" id="CAXKWB010006349">
    <property type="protein sequence ID" value="CAL4082421.1"/>
    <property type="molecule type" value="Genomic_DNA"/>
</dbReference>
<evidence type="ECO:0000256" key="4">
    <source>
        <dbReference type="ARBA" id="ARBA00022833"/>
    </source>
</evidence>
<dbReference type="SMART" id="SM00355">
    <property type="entry name" value="ZnF_C2H2"/>
    <property type="match status" value="2"/>
</dbReference>
<dbReference type="FunFam" id="3.30.160.60:FF:000016">
    <property type="entry name" value="zinc finger protein 37 homolog"/>
    <property type="match status" value="1"/>
</dbReference>
<evidence type="ECO:0000256" key="3">
    <source>
        <dbReference type="ARBA" id="ARBA00022771"/>
    </source>
</evidence>
<evidence type="ECO:0000256" key="5">
    <source>
        <dbReference type="PROSITE-ProRule" id="PRU00042"/>
    </source>
</evidence>
<feature type="domain" description="C2H2-type" evidence="6">
    <location>
        <begin position="68"/>
        <end position="95"/>
    </location>
</feature>
<dbReference type="AlphaFoldDB" id="A0AAV2QH28"/>
<reference evidence="7 8" key="1">
    <citation type="submission" date="2024-05" db="EMBL/GenBank/DDBJ databases">
        <authorList>
            <person name="Wallberg A."/>
        </authorList>
    </citation>
    <scope>NUCLEOTIDE SEQUENCE [LARGE SCALE GENOMIC DNA]</scope>
</reference>
<evidence type="ECO:0000313" key="8">
    <source>
        <dbReference type="Proteomes" id="UP001497623"/>
    </source>
</evidence>
<gene>
    <name evidence="7" type="ORF">MNOR_LOCUS11894</name>
</gene>
<dbReference type="Proteomes" id="UP001497623">
    <property type="component" value="Unassembled WGS sequence"/>
</dbReference>
<sequence length="120" mass="13765">HNENSTNPEEGSYIHEKIPSSTYGKLEVKVKNEIECNEEPMQIQDAEMKCKEELEIKEEPIACTGDIYQCSQGDMAYSYTSTRLKHQRTHTGEKPFQCSQCDKAFSMNSDLIIHHRIHSG</sequence>